<name>A0A381Z350_9ZZZZ</name>
<dbReference type="GO" id="GO:0004830">
    <property type="term" value="F:tryptophan-tRNA ligase activity"/>
    <property type="evidence" value="ECO:0007669"/>
    <property type="project" value="UniProtKB-EC"/>
</dbReference>
<gene>
    <name evidence="10" type="ORF">METZ01_LOCUS136031</name>
</gene>
<reference evidence="10" key="1">
    <citation type="submission" date="2018-05" db="EMBL/GenBank/DDBJ databases">
        <authorList>
            <person name="Lanie J.A."/>
            <person name="Ng W.-L."/>
            <person name="Kazmierczak K.M."/>
            <person name="Andrzejewski T.M."/>
            <person name="Davidsen T.M."/>
            <person name="Wayne K.J."/>
            <person name="Tettelin H."/>
            <person name="Glass J.I."/>
            <person name="Rusch D."/>
            <person name="Podicherti R."/>
            <person name="Tsui H.-C.T."/>
            <person name="Winkler M.E."/>
        </authorList>
    </citation>
    <scope>NUCLEOTIDE SEQUENCE</scope>
</reference>
<dbReference type="SUPFAM" id="SSF52374">
    <property type="entry name" value="Nucleotidylyl transferase"/>
    <property type="match status" value="1"/>
</dbReference>
<dbReference type="GO" id="GO:0005739">
    <property type="term" value="C:mitochondrion"/>
    <property type="evidence" value="ECO:0007669"/>
    <property type="project" value="UniProtKB-SubCell"/>
</dbReference>
<dbReference type="Gene3D" id="3.40.50.620">
    <property type="entry name" value="HUPs"/>
    <property type="match status" value="1"/>
</dbReference>
<proteinExistence type="inferred from homology"/>
<keyword evidence="6" id="KW-0067">ATP-binding</keyword>
<dbReference type="InterPro" id="IPR050203">
    <property type="entry name" value="Trp-tRNA_synthetase"/>
</dbReference>
<evidence type="ECO:0000256" key="9">
    <source>
        <dbReference type="ARBA" id="ARBA00049929"/>
    </source>
</evidence>
<comment type="similarity">
    <text evidence="2">Belongs to the class-I aminoacyl-tRNA synthetase family.</text>
</comment>
<dbReference type="InterPro" id="IPR002306">
    <property type="entry name" value="Trp-tRNA-ligase"/>
</dbReference>
<dbReference type="Gene3D" id="1.10.240.10">
    <property type="entry name" value="Tyrosyl-Transfer RNA Synthetase"/>
    <property type="match status" value="1"/>
</dbReference>
<dbReference type="NCBIfam" id="TIGR00233">
    <property type="entry name" value="trpS"/>
    <property type="match status" value="1"/>
</dbReference>
<dbReference type="GO" id="GO:0006436">
    <property type="term" value="P:tryptophanyl-tRNA aminoacylation"/>
    <property type="evidence" value="ECO:0007669"/>
    <property type="project" value="InterPro"/>
</dbReference>
<dbReference type="InterPro" id="IPR001412">
    <property type="entry name" value="aa-tRNA-synth_I_CS"/>
</dbReference>
<evidence type="ECO:0000256" key="8">
    <source>
        <dbReference type="ARBA" id="ARBA00023146"/>
    </source>
</evidence>
<evidence type="ECO:0000256" key="2">
    <source>
        <dbReference type="ARBA" id="ARBA00005594"/>
    </source>
</evidence>
<dbReference type="PANTHER" id="PTHR43766:SF1">
    <property type="entry name" value="TRYPTOPHAN--TRNA LIGASE, MITOCHONDRIAL"/>
    <property type="match status" value="1"/>
</dbReference>
<organism evidence="10">
    <name type="scientific">marine metagenome</name>
    <dbReference type="NCBI Taxonomy" id="408172"/>
    <lineage>
        <taxon>unclassified sequences</taxon>
        <taxon>metagenomes</taxon>
        <taxon>ecological metagenomes</taxon>
    </lineage>
</organism>
<comment type="catalytic activity">
    <reaction evidence="9">
        <text>tRNA(Trp) + L-tryptophan + ATP = L-tryptophyl-tRNA(Trp) + AMP + diphosphate + H(+)</text>
        <dbReference type="Rhea" id="RHEA:24080"/>
        <dbReference type="Rhea" id="RHEA-COMP:9671"/>
        <dbReference type="Rhea" id="RHEA-COMP:9705"/>
        <dbReference type="ChEBI" id="CHEBI:15378"/>
        <dbReference type="ChEBI" id="CHEBI:30616"/>
        <dbReference type="ChEBI" id="CHEBI:33019"/>
        <dbReference type="ChEBI" id="CHEBI:57912"/>
        <dbReference type="ChEBI" id="CHEBI:78442"/>
        <dbReference type="ChEBI" id="CHEBI:78535"/>
        <dbReference type="ChEBI" id="CHEBI:456215"/>
        <dbReference type="EC" id="6.1.1.2"/>
    </reaction>
</comment>
<dbReference type="HAMAP" id="MF_00140_B">
    <property type="entry name" value="Trp_tRNA_synth_B"/>
    <property type="match status" value="1"/>
</dbReference>
<keyword evidence="7" id="KW-0648">Protein biosynthesis</keyword>
<dbReference type="PANTHER" id="PTHR43766">
    <property type="entry name" value="TRYPTOPHAN--TRNA LIGASE, MITOCHONDRIAL"/>
    <property type="match status" value="1"/>
</dbReference>
<dbReference type="PRINTS" id="PR01039">
    <property type="entry name" value="TRNASYNTHTRP"/>
</dbReference>
<evidence type="ECO:0000256" key="4">
    <source>
        <dbReference type="ARBA" id="ARBA00022598"/>
    </source>
</evidence>
<dbReference type="EC" id="6.1.1.2" evidence="3"/>
<dbReference type="GO" id="GO:0005829">
    <property type="term" value="C:cytosol"/>
    <property type="evidence" value="ECO:0007669"/>
    <property type="project" value="TreeGrafter"/>
</dbReference>
<dbReference type="FunFam" id="1.10.240.10:FF:000005">
    <property type="entry name" value="Tryptophan--tRNA ligase"/>
    <property type="match status" value="1"/>
</dbReference>
<evidence type="ECO:0000256" key="5">
    <source>
        <dbReference type="ARBA" id="ARBA00022741"/>
    </source>
</evidence>
<sequence>MAANEQKKRILTGIRPTGALHLGHYVGALHNWVDLQNQYECYFLIADYQALGDHFHDIDLIRDSVLQVTLDWLAVGLDPENSSFVVQSYVPEFAELTMLLSFITPLGMLERNPTLKGELDALEVERRTVGFFNYPMSQVADILIPRAHLVPVGDDQSPHVEMTREVARKFNRMFGEVFPEAETLIGKVPRLSGTDGQGKMSKSKGNVIMLGDDEQTVTKKVRGMFTDPNRIRADIPGKVEGNPLFQYHDAFNPDTAQVEDFKTRYREGNIGDVEVKMALAEAINNFLDPIREKRHYYEENMNLVEDALMAGVARTRVIAAETMKMVRDAMRISSYTKNWK</sequence>
<dbReference type="Pfam" id="PF00579">
    <property type="entry name" value="tRNA-synt_1b"/>
    <property type="match status" value="1"/>
</dbReference>
<dbReference type="CDD" id="cd00806">
    <property type="entry name" value="TrpRS_core"/>
    <property type="match status" value="1"/>
</dbReference>
<keyword evidence="4" id="KW-0436">Ligase</keyword>
<evidence type="ECO:0000256" key="6">
    <source>
        <dbReference type="ARBA" id="ARBA00022840"/>
    </source>
</evidence>
<keyword evidence="5" id="KW-0547">Nucleotide-binding</keyword>
<evidence type="ECO:0000256" key="3">
    <source>
        <dbReference type="ARBA" id="ARBA00013161"/>
    </source>
</evidence>
<dbReference type="GO" id="GO:0005524">
    <property type="term" value="F:ATP binding"/>
    <property type="evidence" value="ECO:0007669"/>
    <property type="project" value="UniProtKB-KW"/>
</dbReference>
<dbReference type="AlphaFoldDB" id="A0A381Z350"/>
<dbReference type="InterPro" id="IPR014729">
    <property type="entry name" value="Rossmann-like_a/b/a_fold"/>
</dbReference>
<dbReference type="PROSITE" id="PS00178">
    <property type="entry name" value="AA_TRNA_LIGASE_I"/>
    <property type="match status" value="1"/>
</dbReference>
<dbReference type="InterPro" id="IPR024109">
    <property type="entry name" value="Trp-tRNA-ligase_bac-type"/>
</dbReference>
<comment type="subcellular location">
    <subcellularLocation>
        <location evidence="1">Mitochondrion</location>
    </subcellularLocation>
</comment>
<dbReference type="EMBL" id="UINC01019621">
    <property type="protein sequence ID" value="SVA83177.1"/>
    <property type="molecule type" value="Genomic_DNA"/>
</dbReference>
<evidence type="ECO:0000256" key="1">
    <source>
        <dbReference type="ARBA" id="ARBA00004173"/>
    </source>
</evidence>
<evidence type="ECO:0000313" key="10">
    <source>
        <dbReference type="EMBL" id="SVA83177.1"/>
    </source>
</evidence>
<protein>
    <recommendedName>
        <fullName evidence="3">tryptophan--tRNA ligase</fullName>
        <ecNumber evidence="3">6.1.1.2</ecNumber>
    </recommendedName>
</protein>
<keyword evidence="8" id="KW-0030">Aminoacyl-tRNA synthetase</keyword>
<evidence type="ECO:0000256" key="7">
    <source>
        <dbReference type="ARBA" id="ARBA00022917"/>
    </source>
</evidence>
<dbReference type="InterPro" id="IPR002305">
    <property type="entry name" value="aa-tRNA-synth_Ic"/>
</dbReference>
<accession>A0A381Z350</accession>